<proteinExistence type="predicted"/>
<protein>
    <submittedName>
        <fullName evidence="1">Uncharacterized protein</fullName>
    </submittedName>
</protein>
<evidence type="ECO:0000313" key="1">
    <source>
        <dbReference type="EMBL" id="MCE4556286.1"/>
    </source>
</evidence>
<name>A0ABS8XUB8_9BURK</name>
<accession>A0ABS8XUB8</accession>
<evidence type="ECO:0000313" key="2">
    <source>
        <dbReference type="Proteomes" id="UP001200741"/>
    </source>
</evidence>
<dbReference type="Proteomes" id="UP001200741">
    <property type="component" value="Unassembled WGS sequence"/>
</dbReference>
<sequence length="873" mass="97563">MSKEAPPAVFALPLWADDATTSLKTATSVEALASELLHAAETKVSGLVLLWPGSLRSLGMVHAVACAVRWHQGDKQGVRTLVYPAKANFLQALNHAHIDRAALVRLAQRLEEAVSGCTNSSVTVSLPQKDAFWFALNSVRADASGEIHPTLAELLPHFFADKDFQSWKACDGDLLRYVKARITDVDHRRALSNLSLRAIGEIDNAPDALLAVSWKASEADMQQCLKSLRNGRQPDVLLLDATRALRRDNPSWKTNIVKFLDCAWEVWRERIPPVLLVIDEPHVRTQLGQELEKRAKKNSPAAAWLLRSGLPVRGAICAVSGDSLMPQVRPEPLKPESRQIVVNVVDTEAANVIEMLTRIRNAVTNPTWADAMDAAAGYLARLAALPSSTRVLVNWLGEADVPMAVRQNYAWPVYKSKLEVIRNDPTFGERPRLERVITKGDEMWRNYENGTPLARMLAELIEQRTRGTEKCSLVFTKPTARRLAERYFETYDGYPEGAGFEVLRDCVRFVVSRNLEAETDAPRNETLIFVGLDEVSLRMLVLEPRISSPAYVLLTRRNAAYLKATIKAIRALAGFASLSSRLDALWHQLPEFPDIDEYTLFKRGDFVLPTFSFEQGLSSVVNEHEEHDPNAWELVLDSGAVVKRSPAARAYLYDPALGHTSTRGFKGVDVLNLQEGDRLFVMSLELRELTEAALKEAGVPISHDRRFEEDLRRYHRTVSDLAAQIPGTTLSLRAAHLHEAITHALGPKGAPPAEGTVRAWLDVDRYAGRSFDDAKPGAPRNEAHFKAFAKTLGMNDIHAVYFWKAVIQPLRGVRRADGRRVSDVYAEMLLEPESTVVHRRLRPEVVKMLFERAKENIHTVEAIRKPQGEVKNE</sequence>
<keyword evidence="2" id="KW-1185">Reference proteome</keyword>
<gene>
    <name evidence="1" type="ORF">LXT13_17980</name>
</gene>
<reference evidence="1 2" key="1">
    <citation type="submission" date="2021-12" db="EMBL/GenBank/DDBJ databases">
        <title>Genome seq of P8.</title>
        <authorList>
            <person name="Seo T."/>
        </authorList>
    </citation>
    <scope>NUCLEOTIDE SEQUENCE [LARGE SCALE GENOMIC DNA]</scope>
    <source>
        <strain evidence="1 2">P8</strain>
    </source>
</reference>
<dbReference type="EMBL" id="JAJTWU010000007">
    <property type="protein sequence ID" value="MCE4556286.1"/>
    <property type="molecule type" value="Genomic_DNA"/>
</dbReference>
<organism evidence="1 2">
    <name type="scientific">Pelomonas cellulosilytica</name>
    <dbReference type="NCBI Taxonomy" id="2906762"/>
    <lineage>
        <taxon>Bacteria</taxon>
        <taxon>Pseudomonadati</taxon>
        <taxon>Pseudomonadota</taxon>
        <taxon>Betaproteobacteria</taxon>
        <taxon>Burkholderiales</taxon>
        <taxon>Sphaerotilaceae</taxon>
        <taxon>Roseateles</taxon>
    </lineage>
</organism>
<comment type="caution">
    <text evidence="1">The sequence shown here is derived from an EMBL/GenBank/DDBJ whole genome shotgun (WGS) entry which is preliminary data.</text>
</comment>